<dbReference type="InterPro" id="IPR001478">
    <property type="entry name" value="PDZ"/>
</dbReference>
<proteinExistence type="predicted"/>
<dbReference type="InterPro" id="IPR036034">
    <property type="entry name" value="PDZ_sf"/>
</dbReference>
<dbReference type="InterPro" id="IPR025926">
    <property type="entry name" value="PDZ-like_dom"/>
</dbReference>
<dbReference type="Gene3D" id="2.40.10.120">
    <property type="match status" value="1"/>
</dbReference>
<dbReference type="Gene3D" id="2.30.42.10">
    <property type="match status" value="3"/>
</dbReference>
<dbReference type="SUPFAM" id="SSF50494">
    <property type="entry name" value="Trypsin-like serine proteases"/>
    <property type="match status" value="2"/>
</dbReference>
<accession>A0A8H7SJA3</accession>
<dbReference type="EMBL" id="JAEPRE010000148">
    <property type="protein sequence ID" value="KAG2231494.1"/>
    <property type="molecule type" value="Genomic_DNA"/>
</dbReference>
<sequence>MTRHIEPVISDRDPLLIYQAPFALNSKVDLARSMPSFLPEQQTPSTREKREHFVNWEDTLEKCIKSIVSIKSCRPRGLDTEIPGSFTATGFIVDPERGIILSNRHVVSVSPITAYAILCNYEEIELKPIYRDPVHDFGFFQYDVSKVKFLNIPGIELYPKEFLFIYLVIIILFFSNDAGEKLSILSGTLARLDREAPSYGIGEYNDFNTFYYQAASSTSSGSSGSPVLDVHGRAIALNAGGAQSSSSSYYLPLDRVQKALTLLQNNQSIPRGTLQTTFDYMSYNSLIQLGLSHHIEKRLRARSKQLTSVNEGLLVVKSVLPDGPASGSLEPGDILLTCNGNLLPRLFIDLEENLDNALGYKTPVCMVVSRAGELKEFSLQVQDLHSITPYRYLEFGGGILNDISYQVARSYGLSLKDTGVYVGAAGFMLGTALALRRSVIVGINNQHVKSLDDFVSIVSEIGQGQRIPIRYYSLSRPMKTKVMILQTDWRWHKFRMAIRNDQSGIWDYTSISTPLSKKLSSVKAPIYTIKDKKVDTSSLQDLKKSIVSVDCYPPFVIDGLKNSHSYGAGIIVSMDPPLILCDRDTVPVGISVISLTFENSLTISADLLFLHPFYNYAILKFDPSAVFEAGIEIKIASLDDSNDFNVGDSVNYVGLSGRSEIDVKRTTITTLAPIRTSETAPPRWRATNVEAFKVSDGNLASQGGIFADDEGKVKAIWMSFSIENDRRDQSSILGGLPARLVTPIVNKIKAEESLVVKGLDVEFWTLQISNARLLGVSNEWIEKLKEKSQCPSVLYILGITDVSSLSGRLLKPGDIVLSINDKILTNISDLVNFSEHDQLDMTIIRDGQEQFLSVPTTQFDGKETTEVIGWQGMLIQNTYASAKEQAQKSIPEGVYVSCCLFGSPAQANLKPGIWITEIDQIPVKTLDMLLEAVKPERINERQRKKLNSHKLNENVLKNQENDAIDLLALPTKEEMEEMTVSYDESHIQIKFVTADNVTQVRALKIDEHYWPTWHIKKDESSVLGWKMTFSS</sequence>
<dbReference type="Pfam" id="PF13365">
    <property type="entry name" value="Trypsin_2"/>
    <property type="match status" value="1"/>
</dbReference>
<evidence type="ECO:0000313" key="2">
    <source>
        <dbReference type="EMBL" id="KAG2231494.1"/>
    </source>
</evidence>
<dbReference type="Gene3D" id="2.40.10.10">
    <property type="entry name" value="Trypsin-like serine proteases"/>
    <property type="match status" value="2"/>
</dbReference>
<name>A0A8H7SJA3_9FUNG</name>
<dbReference type="PANTHER" id="PTHR46366">
    <property type="entry name" value="PRO-APOPTOTIC SERINE PROTEASE NMA111"/>
    <property type="match status" value="1"/>
</dbReference>
<keyword evidence="3" id="KW-1185">Reference proteome</keyword>
<dbReference type="InterPro" id="IPR009003">
    <property type="entry name" value="Peptidase_S1_PA"/>
</dbReference>
<dbReference type="PANTHER" id="PTHR46366:SF1">
    <property type="entry name" value="PDZ DOMAIN-CONTAINING PROTEIN C1685.05"/>
    <property type="match status" value="1"/>
</dbReference>
<feature type="domain" description="PDZ" evidence="1">
    <location>
        <begin position="314"/>
        <end position="340"/>
    </location>
</feature>
<dbReference type="Proteomes" id="UP000613177">
    <property type="component" value="Unassembled WGS sequence"/>
</dbReference>
<evidence type="ECO:0000313" key="3">
    <source>
        <dbReference type="Proteomes" id="UP000613177"/>
    </source>
</evidence>
<dbReference type="SMART" id="SM00228">
    <property type="entry name" value="PDZ"/>
    <property type="match status" value="3"/>
</dbReference>
<dbReference type="SUPFAM" id="SSF50156">
    <property type="entry name" value="PDZ domain-like"/>
    <property type="match status" value="3"/>
</dbReference>
<comment type="caution">
    <text evidence="2">The sequence shown here is derived from an EMBL/GenBank/DDBJ whole genome shotgun (WGS) entry which is preliminary data.</text>
</comment>
<reference evidence="2" key="1">
    <citation type="submission" date="2021-01" db="EMBL/GenBank/DDBJ databases">
        <title>Metabolic potential, ecology and presence of endohyphal bacteria is reflected in genomic diversity of Mucoromycotina.</title>
        <authorList>
            <person name="Muszewska A."/>
            <person name="Okrasinska A."/>
            <person name="Steczkiewicz K."/>
            <person name="Drgas O."/>
            <person name="Orlowska M."/>
            <person name="Perlinska-Lenart U."/>
            <person name="Aleksandrzak-Piekarczyk T."/>
            <person name="Szatraj K."/>
            <person name="Zielenkiewicz U."/>
            <person name="Pilsyk S."/>
            <person name="Malc E."/>
            <person name="Mieczkowski P."/>
            <person name="Kruszewska J.S."/>
            <person name="Biernat P."/>
            <person name="Pawlowska J."/>
        </authorList>
    </citation>
    <scope>NUCLEOTIDE SEQUENCE</scope>
    <source>
        <strain evidence="2">WA0000018081</strain>
    </source>
</reference>
<organism evidence="2 3">
    <name type="scientific">Thamnidium elegans</name>
    <dbReference type="NCBI Taxonomy" id="101142"/>
    <lineage>
        <taxon>Eukaryota</taxon>
        <taxon>Fungi</taxon>
        <taxon>Fungi incertae sedis</taxon>
        <taxon>Mucoromycota</taxon>
        <taxon>Mucoromycotina</taxon>
        <taxon>Mucoromycetes</taxon>
        <taxon>Mucorales</taxon>
        <taxon>Mucorineae</taxon>
        <taxon>Mucoraceae</taxon>
        <taxon>Thamnidium</taxon>
    </lineage>
</organism>
<dbReference type="Pfam" id="PF12812">
    <property type="entry name" value="PDZ_1"/>
    <property type="match status" value="1"/>
</dbReference>
<dbReference type="PROSITE" id="PS50106">
    <property type="entry name" value="PDZ"/>
    <property type="match status" value="1"/>
</dbReference>
<protein>
    <recommendedName>
        <fullName evidence="1">PDZ domain-containing protein</fullName>
    </recommendedName>
</protein>
<gene>
    <name evidence="2" type="ORF">INT48_008661</name>
</gene>
<evidence type="ECO:0000259" key="1">
    <source>
        <dbReference type="PROSITE" id="PS50106"/>
    </source>
</evidence>
<dbReference type="InterPro" id="IPR043504">
    <property type="entry name" value="Peptidase_S1_PA_chymotrypsin"/>
</dbReference>
<dbReference type="AlphaFoldDB" id="A0A8H7SJA3"/>